<keyword evidence="5" id="KW-0460">Magnesium</keyword>
<organism evidence="7 8">
    <name type="scientific">Microbacterium salsuginis</name>
    <dbReference type="NCBI Taxonomy" id="2722803"/>
    <lineage>
        <taxon>Bacteria</taxon>
        <taxon>Bacillati</taxon>
        <taxon>Actinomycetota</taxon>
        <taxon>Actinomycetes</taxon>
        <taxon>Micrococcales</taxon>
        <taxon>Microbacteriaceae</taxon>
        <taxon>Microbacterium</taxon>
    </lineage>
</organism>
<dbReference type="Pfam" id="PF00293">
    <property type="entry name" value="NUDIX"/>
    <property type="match status" value="1"/>
</dbReference>
<evidence type="ECO:0000313" key="7">
    <source>
        <dbReference type="EMBL" id="NLP85275.1"/>
    </source>
</evidence>
<dbReference type="PROSITE" id="PS00893">
    <property type="entry name" value="NUDIX_BOX"/>
    <property type="match status" value="1"/>
</dbReference>
<protein>
    <submittedName>
        <fullName evidence="7">NUDIX domain-containing protein</fullName>
    </submittedName>
</protein>
<dbReference type="EMBL" id="JABACI010000004">
    <property type="protein sequence ID" value="NLP85275.1"/>
    <property type="molecule type" value="Genomic_DNA"/>
</dbReference>
<dbReference type="InterPro" id="IPR024195">
    <property type="entry name" value="NUDIX_hydrolase_YfcD_pred"/>
</dbReference>
<dbReference type="PANTHER" id="PTHR10885">
    <property type="entry name" value="ISOPENTENYL-DIPHOSPHATE DELTA-ISOMERASE"/>
    <property type="match status" value="1"/>
</dbReference>
<comment type="cofactor">
    <cofactor evidence="1">
        <name>Mg(2+)</name>
        <dbReference type="ChEBI" id="CHEBI:18420"/>
    </cofactor>
</comment>
<comment type="similarity">
    <text evidence="2">Belongs to the Nudix hydrolase family.</text>
</comment>
<dbReference type="PANTHER" id="PTHR10885:SF0">
    <property type="entry name" value="ISOPENTENYL-DIPHOSPHATE DELTA-ISOMERASE"/>
    <property type="match status" value="1"/>
</dbReference>
<keyword evidence="4" id="KW-0378">Hydrolase</keyword>
<evidence type="ECO:0000259" key="6">
    <source>
        <dbReference type="PROSITE" id="PS51462"/>
    </source>
</evidence>
<dbReference type="PIRSF" id="PIRSF017340">
    <property type="entry name" value="Nudix_hydro"/>
    <property type="match status" value="1"/>
</dbReference>
<comment type="caution">
    <text evidence="7">The sequence shown here is derived from an EMBL/GenBank/DDBJ whole genome shotgun (WGS) entry which is preliminary data.</text>
</comment>
<evidence type="ECO:0000256" key="3">
    <source>
        <dbReference type="ARBA" id="ARBA00022723"/>
    </source>
</evidence>
<evidence type="ECO:0000256" key="1">
    <source>
        <dbReference type="ARBA" id="ARBA00001946"/>
    </source>
</evidence>
<sequence length="188" mass="20726">MRGRNPVSGEAQPESEQPVVDEIVAVYALDGRLTETAPRSVVRARNLRHACVAVVVRNGSGEVYLHRRTETKDVYPGHYDVMAGGVLQPGETPMNAALREVEEELGVTGVALLPLGEAEYEDDVARYHAFGYLADYDGPIRWQPEEVAWGAWVALDELRAMIADPSRRFAPDTLALLEKWMPAVAASR</sequence>
<gene>
    <name evidence="7" type="ORF">HF576_15615</name>
</gene>
<dbReference type="InterPro" id="IPR000086">
    <property type="entry name" value="NUDIX_hydrolase_dom"/>
</dbReference>
<evidence type="ECO:0000256" key="5">
    <source>
        <dbReference type="ARBA" id="ARBA00022842"/>
    </source>
</evidence>
<proteinExistence type="inferred from homology"/>
<reference evidence="7 8" key="1">
    <citation type="submission" date="2020-04" db="EMBL/GenBank/DDBJ databases">
        <title>CFH 90308 Microbacterium sp.</title>
        <authorList>
            <person name="Nie G."/>
            <person name="Ming H."/>
            <person name="Xia T."/>
        </authorList>
    </citation>
    <scope>NUCLEOTIDE SEQUENCE [LARGE SCALE GENOMIC DNA]</scope>
    <source>
        <strain evidence="7 8">CFH 90308</strain>
    </source>
</reference>
<dbReference type="Gene3D" id="3.90.79.10">
    <property type="entry name" value="Nucleoside Triphosphate Pyrophosphohydrolase"/>
    <property type="match status" value="1"/>
</dbReference>
<evidence type="ECO:0000313" key="8">
    <source>
        <dbReference type="Proteomes" id="UP001429745"/>
    </source>
</evidence>
<dbReference type="InterPro" id="IPR020084">
    <property type="entry name" value="NUDIX_hydrolase_CS"/>
</dbReference>
<evidence type="ECO:0000256" key="2">
    <source>
        <dbReference type="ARBA" id="ARBA00005582"/>
    </source>
</evidence>
<dbReference type="Proteomes" id="UP001429745">
    <property type="component" value="Unassembled WGS sequence"/>
</dbReference>
<accession>A0ABX1KGP5</accession>
<dbReference type="InterPro" id="IPR015797">
    <property type="entry name" value="NUDIX_hydrolase-like_dom_sf"/>
</dbReference>
<name>A0ABX1KGP5_9MICO</name>
<evidence type="ECO:0000256" key="4">
    <source>
        <dbReference type="ARBA" id="ARBA00022801"/>
    </source>
</evidence>
<dbReference type="PROSITE" id="PS51462">
    <property type="entry name" value="NUDIX"/>
    <property type="match status" value="1"/>
</dbReference>
<keyword evidence="3" id="KW-0479">Metal-binding</keyword>
<keyword evidence="8" id="KW-1185">Reference proteome</keyword>
<dbReference type="SUPFAM" id="SSF55811">
    <property type="entry name" value="Nudix"/>
    <property type="match status" value="1"/>
</dbReference>
<feature type="domain" description="Nudix hydrolase" evidence="6">
    <location>
        <begin position="47"/>
        <end position="175"/>
    </location>
</feature>